<evidence type="ECO:0000256" key="4">
    <source>
        <dbReference type="ARBA" id="ARBA00008037"/>
    </source>
</evidence>
<dbReference type="InterPro" id="IPR001965">
    <property type="entry name" value="Znf_PHD"/>
</dbReference>
<evidence type="ECO:0000256" key="11">
    <source>
        <dbReference type="ARBA" id="ARBA00022964"/>
    </source>
</evidence>
<dbReference type="PROSITE" id="PS51184">
    <property type="entry name" value="JMJC"/>
    <property type="match status" value="1"/>
</dbReference>
<evidence type="ECO:0000256" key="16">
    <source>
        <dbReference type="ARBA" id="ARBA00023242"/>
    </source>
</evidence>
<feature type="compositionally biased region" description="Basic and acidic residues" evidence="19">
    <location>
        <begin position="1"/>
        <end position="14"/>
    </location>
</feature>
<dbReference type="InterPro" id="IPR019786">
    <property type="entry name" value="Zinc_finger_PHD-type_CS"/>
</dbReference>
<evidence type="ECO:0000256" key="17">
    <source>
        <dbReference type="ARBA" id="ARBA00031083"/>
    </source>
</evidence>
<evidence type="ECO:0000256" key="5">
    <source>
        <dbReference type="ARBA" id="ARBA00013246"/>
    </source>
</evidence>
<dbReference type="CDD" id="cd15517">
    <property type="entry name" value="PHD_TCF19_like"/>
    <property type="match status" value="1"/>
</dbReference>
<keyword evidence="12" id="KW-0560">Oxidoreductase</keyword>
<gene>
    <name evidence="21" type="ORF">CLIB1423_07S04412</name>
</gene>
<comment type="similarity">
    <text evidence="4">Belongs to the JHDM1 histone demethylase family.</text>
</comment>
<feature type="domain" description="JmjC" evidence="20">
    <location>
        <begin position="238"/>
        <end position="409"/>
    </location>
</feature>
<evidence type="ECO:0000256" key="13">
    <source>
        <dbReference type="ARBA" id="ARBA00023004"/>
    </source>
</evidence>
<dbReference type="EC" id="1.14.11.27" evidence="5"/>
<dbReference type="InterPro" id="IPR050690">
    <property type="entry name" value="JHDM1_Histone_Demethylase"/>
</dbReference>
<evidence type="ECO:0000313" key="21">
    <source>
        <dbReference type="EMBL" id="CAH2352649.1"/>
    </source>
</evidence>
<dbReference type="SMART" id="SM00558">
    <property type="entry name" value="JmjC"/>
    <property type="match status" value="1"/>
</dbReference>
<dbReference type="PROSITE" id="PS01359">
    <property type="entry name" value="ZF_PHD_1"/>
    <property type="match status" value="1"/>
</dbReference>
<dbReference type="Gene3D" id="2.60.120.650">
    <property type="entry name" value="Cupin"/>
    <property type="match status" value="1"/>
</dbReference>
<evidence type="ECO:0000256" key="3">
    <source>
        <dbReference type="ARBA" id="ARBA00004123"/>
    </source>
</evidence>
<keyword evidence="13" id="KW-0408">Iron</keyword>
<dbReference type="Pfam" id="PF13621">
    <property type="entry name" value="Cupin_8"/>
    <property type="match status" value="1"/>
</dbReference>
<dbReference type="GO" id="GO:0008270">
    <property type="term" value="F:zinc ion binding"/>
    <property type="evidence" value="ECO:0007669"/>
    <property type="project" value="UniProtKB-KW"/>
</dbReference>
<name>A0A9P0QNT6_9ASCO</name>
<dbReference type="Proteomes" id="UP000837801">
    <property type="component" value="Unassembled WGS sequence"/>
</dbReference>
<evidence type="ECO:0000256" key="1">
    <source>
        <dbReference type="ARBA" id="ARBA00001954"/>
    </source>
</evidence>
<dbReference type="InterPro" id="IPR011011">
    <property type="entry name" value="Znf_FYVE_PHD"/>
</dbReference>
<dbReference type="OrthoDB" id="5876800at2759"/>
<evidence type="ECO:0000256" key="12">
    <source>
        <dbReference type="ARBA" id="ARBA00023002"/>
    </source>
</evidence>
<dbReference type="EMBL" id="CAKXYY010000007">
    <property type="protein sequence ID" value="CAH2352649.1"/>
    <property type="molecule type" value="Genomic_DNA"/>
</dbReference>
<evidence type="ECO:0000256" key="18">
    <source>
        <dbReference type="ARBA" id="ARBA00047915"/>
    </source>
</evidence>
<keyword evidence="15" id="KW-0804">Transcription</keyword>
<evidence type="ECO:0000256" key="8">
    <source>
        <dbReference type="ARBA" id="ARBA00022771"/>
    </source>
</evidence>
<keyword evidence="7" id="KW-0479">Metal-binding</keyword>
<comment type="catalytic activity">
    <reaction evidence="18">
        <text>N(6),N(6)-dimethyl-L-lysyl(36)-[histone H3] + 2 2-oxoglutarate + 2 O2 = L-lysyl(36)-[histone H3] + 2 formaldehyde + 2 succinate + 2 CO2</text>
        <dbReference type="Rhea" id="RHEA:42032"/>
        <dbReference type="Rhea" id="RHEA-COMP:9785"/>
        <dbReference type="Rhea" id="RHEA-COMP:9787"/>
        <dbReference type="ChEBI" id="CHEBI:15379"/>
        <dbReference type="ChEBI" id="CHEBI:16526"/>
        <dbReference type="ChEBI" id="CHEBI:16810"/>
        <dbReference type="ChEBI" id="CHEBI:16842"/>
        <dbReference type="ChEBI" id="CHEBI:29969"/>
        <dbReference type="ChEBI" id="CHEBI:30031"/>
        <dbReference type="ChEBI" id="CHEBI:61976"/>
        <dbReference type="EC" id="1.14.11.27"/>
    </reaction>
</comment>
<keyword evidence="9" id="KW-0862">Zinc</keyword>
<keyword evidence="14" id="KW-0805">Transcription regulation</keyword>
<dbReference type="InterPro" id="IPR041667">
    <property type="entry name" value="Cupin_8"/>
</dbReference>
<proteinExistence type="inferred from homology"/>
<dbReference type="SMART" id="SM00249">
    <property type="entry name" value="PHD"/>
    <property type="match status" value="1"/>
</dbReference>
<comment type="caution">
    <text evidence="21">The sequence shown here is derived from an EMBL/GenBank/DDBJ whole genome shotgun (WGS) entry which is preliminary data.</text>
</comment>
<keyword evidence="11" id="KW-0223">Dioxygenase</keyword>
<keyword evidence="16" id="KW-0539">Nucleus</keyword>
<evidence type="ECO:0000256" key="10">
    <source>
        <dbReference type="ARBA" id="ARBA00022853"/>
    </source>
</evidence>
<accession>A0A9P0QNT6</accession>
<dbReference type="GO" id="GO:0005634">
    <property type="term" value="C:nucleus"/>
    <property type="evidence" value="ECO:0007669"/>
    <property type="project" value="UniProtKB-SubCell"/>
</dbReference>
<keyword evidence="22" id="KW-1185">Reference proteome</keyword>
<comment type="subcellular location">
    <subcellularLocation>
        <location evidence="3">Nucleus</location>
    </subcellularLocation>
</comment>
<dbReference type="PANTHER" id="PTHR23123">
    <property type="entry name" value="PHD/F-BOX CONTAINING PROTEIN"/>
    <property type="match status" value="1"/>
</dbReference>
<reference evidence="21" key="1">
    <citation type="submission" date="2022-03" db="EMBL/GenBank/DDBJ databases">
        <authorList>
            <person name="Legras J.-L."/>
            <person name="Devillers H."/>
            <person name="Grondin C."/>
        </authorList>
    </citation>
    <scope>NUCLEOTIDE SEQUENCE</scope>
    <source>
        <strain evidence="21">CLIB 1423</strain>
    </source>
</reference>
<evidence type="ECO:0000256" key="7">
    <source>
        <dbReference type="ARBA" id="ARBA00022723"/>
    </source>
</evidence>
<feature type="region of interest" description="Disordered" evidence="19">
    <location>
        <begin position="1"/>
        <end position="40"/>
    </location>
</feature>
<feature type="compositionally biased region" description="Basic and acidic residues" evidence="19">
    <location>
        <begin position="21"/>
        <end position="32"/>
    </location>
</feature>
<evidence type="ECO:0000256" key="6">
    <source>
        <dbReference type="ARBA" id="ARBA00015153"/>
    </source>
</evidence>
<dbReference type="SUPFAM" id="SSF51197">
    <property type="entry name" value="Clavaminate synthase-like"/>
    <property type="match status" value="1"/>
</dbReference>
<keyword evidence="8" id="KW-0863">Zinc-finger</keyword>
<evidence type="ECO:0000256" key="15">
    <source>
        <dbReference type="ARBA" id="ARBA00023163"/>
    </source>
</evidence>
<sequence length="514" mass="59186">MTKRKVTDISKDDCPICQDSPIDRKKNSGEIKTEDEESDDDSEMSLSWIQCSLCFQWYHSLCAKLDESQIEELKSYHCQSCAPKHGPSIIRRKSARTRVSIDYVALNEGNKFAIDKSVHPHIQSFQSFQNELPAGQSPVTVLSNISKQYVLTNKLTKPVHIPSADLDLVGMQLPVDREKITVPYVSKHIGEDTPVEVMDVLTQQGVKPSWKLAQWRDYFSKEESNRDRIRNVISLEISHSEELGQKFHRPEVVRDMDIVDKIWPKGFNKDNQGEEESRPKVTKYCLMSVKGSFTDFHIDFGGTSVYYTVCSGSKEFLMFPPTDHNLKLYKNWCLEQDQNFMWLPDYNKESRSGPITGGLKVKLNVGDLFMIPSGWIHAVYTPEDSVVIGGNYLTLSDLKMELKINEIEKLTKVPARFRFPSFNKVWWLTSWYYYNNPEMLKLDLVPNVKEESNEKIEDSDVIPKDIITNLISHLVSHYDLSKTYRPAKGSIPYSLIGKSPSEYLEKLMKWRDAL</sequence>
<evidence type="ECO:0000259" key="20">
    <source>
        <dbReference type="PROSITE" id="PS51184"/>
    </source>
</evidence>
<evidence type="ECO:0000256" key="2">
    <source>
        <dbReference type="ARBA" id="ARBA00003909"/>
    </source>
</evidence>
<dbReference type="SUPFAM" id="SSF57903">
    <property type="entry name" value="FYVE/PHD zinc finger"/>
    <property type="match status" value="1"/>
</dbReference>
<dbReference type="AlphaFoldDB" id="A0A9P0QNT6"/>
<evidence type="ECO:0000256" key="14">
    <source>
        <dbReference type="ARBA" id="ARBA00023015"/>
    </source>
</evidence>
<evidence type="ECO:0000256" key="19">
    <source>
        <dbReference type="SAM" id="MobiDB-lite"/>
    </source>
</evidence>
<dbReference type="GO" id="GO:0140680">
    <property type="term" value="F:histone H3K36me/H3K36me2 demethylase activity"/>
    <property type="evidence" value="ECO:0007669"/>
    <property type="project" value="UniProtKB-EC"/>
</dbReference>
<evidence type="ECO:0000313" key="22">
    <source>
        <dbReference type="Proteomes" id="UP000837801"/>
    </source>
</evidence>
<dbReference type="InterPro" id="IPR003347">
    <property type="entry name" value="JmjC_dom"/>
</dbReference>
<organism evidence="21 22">
    <name type="scientific">[Candida] railenensis</name>
    <dbReference type="NCBI Taxonomy" id="45579"/>
    <lineage>
        <taxon>Eukaryota</taxon>
        <taxon>Fungi</taxon>
        <taxon>Dikarya</taxon>
        <taxon>Ascomycota</taxon>
        <taxon>Saccharomycotina</taxon>
        <taxon>Pichiomycetes</taxon>
        <taxon>Debaryomycetaceae</taxon>
        <taxon>Kurtzmaniella</taxon>
    </lineage>
</organism>
<comment type="function">
    <text evidence="2">Histone demethylase that specifically demethylates 'Lys-36' of histone H3, thereby playing a central role in histone code.</text>
</comment>
<dbReference type="InterPro" id="IPR041070">
    <property type="entry name" value="JHD"/>
</dbReference>
<dbReference type="Pfam" id="PF17811">
    <property type="entry name" value="JHD"/>
    <property type="match status" value="1"/>
</dbReference>
<protein>
    <recommendedName>
        <fullName evidence="6">JmjC domain-containing histone demethylation protein 1</fullName>
        <ecNumber evidence="5">1.14.11.27</ecNumber>
    </recommendedName>
    <alternativeName>
        <fullName evidence="17">[Histone-H3]-lysine-36 demethylase 1</fullName>
    </alternativeName>
</protein>
<keyword evidence="10" id="KW-0156">Chromatin regulator</keyword>
<evidence type="ECO:0000256" key="9">
    <source>
        <dbReference type="ARBA" id="ARBA00022833"/>
    </source>
</evidence>
<comment type="cofactor">
    <cofactor evidence="1">
        <name>Fe(2+)</name>
        <dbReference type="ChEBI" id="CHEBI:29033"/>
    </cofactor>
</comment>